<dbReference type="AlphaFoldDB" id="A0A3B0U1Z5"/>
<name>A0A3B0U1Z5_9ZZZZ</name>
<dbReference type="NCBIfam" id="TIGR01981">
    <property type="entry name" value="sufD"/>
    <property type="match status" value="1"/>
</dbReference>
<protein>
    <submittedName>
        <fullName evidence="3">Iron-sulfur cluster assembly protein SufD</fullName>
    </submittedName>
</protein>
<dbReference type="PANTHER" id="PTHR43575">
    <property type="entry name" value="PROTEIN ABCI7, CHLOROPLASTIC"/>
    <property type="match status" value="1"/>
</dbReference>
<sequence>MNIHQNIGPNATEAAFSDAYAAVRASLPGVGDGSLAGIRDAAMARFKALGLPHRRIEAWHYTDLRRLLGEACASIRESDAADLYAADRGGVATQAAFAGLKPARLVFAAGRFQPGLSDLEGLGDGVDIGPLSAGPLPDWALAEIAARRPAGDNAVFDLATALMTDGALIRVTKGHNPARPIEIVSLSSGGGSVLRHVVVLEDDAVLRLIEHAGGEGAMSLTAMTVVLGDRARLDHVKIQDEGRATTHLAPMTGQVGAGACINAFTLTLGAALAREERDIRFAGEDTRGSISGAFLLSGRTHADTTLCIDHANTGGQSREIFKGIVDGAAKSVVQTSVVVAAGAQKTDARQGVHVLLLSEDAEHNTKPELEIYADDVQCAHGATVGELDETALFYLMSRGITRSVAQAMLIEAFVFGAMEEIADDEFRGVICVLAAARLDERKAHG</sequence>
<dbReference type="EMBL" id="UOEM01000115">
    <property type="protein sequence ID" value="VAW18439.1"/>
    <property type="molecule type" value="Genomic_DNA"/>
</dbReference>
<reference evidence="3" key="1">
    <citation type="submission" date="2018-06" db="EMBL/GenBank/DDBJ databases">
        <authorList>
            <person name="Zhirakovskaya E."/>
        </authorList>
    </citation>
    <scope>NUCLEOTIDE SEQUENCE</scope>
</reference>
<dbReference type="SUPFAM" id="SSF101960">
    <property type="entry name" value="Stabilizer of iron transporter SufD"/>
    <property type="match status" value="1"/>
</dbReference>
<dbReference type="Pfam" id="PF19295">
    <property type="entry name" value="SufBD_N"/>
    <property type="match status" value="1"/>
</dbReference>
<dbReference type="InterPro" id="IPR000825">
    <property type="entry name" value="SUF_FeS_clus_asmbl_SufBD_core"/>
</dbReference>
<feature type="domain" description="SUF system FeS cluster assembly SufBD N-terminal" evidence="2">
    <location>
        <begin position="13"/>
        <end position="183"/>
    </location>
</feature>
<dbReference type="InterPro" id="IPR045595">
    <property type="entry name" value="SufBD_N"/>
</dbReference>
<evidence type="ECO:0000259" key="1">
    <source>
        <dbReference type="Pfam" id="PF01458"/>
    </source>
</evidence>
<accession>A0A3B0U1Z5</accession>
<dbReference type="Pfam" id="PF01458">
    <property type="entry name" value="SUFBD_core"/>
    <property type="match status" value="1"/>
</dbReference>
<organism evidence="3">
    <name type="scientific">hydrothermal vent metagenome</name>
    <dbReference type="NCBI Taxonomy" id="652676"/>
    <lineage>
        <taxon>unclassified sequences</taxon>
        <taxon>metagenomes</taxon>
        <taxon>ecological metagenomes</taxon>
    </lineage>
</organism>
<proteinExistence type="predicted"/>
<dbReference type="GO" id="GO:0016226">
    <property type="term" value="P:iron-sulfur cluster assembly"/>
    <property type="evidence" value="ECO:0007669"/>
    <property type="project" value="InterPro"/>
</dbReference>
<feature type="domain" description="SUF system FeS cluster assembly SufBD core" evidence="1">
    <location>
        <begin position="188"/>
        <end position="413"/>
    </location>
</feature>
<dbReference type="PANTHER" id="PTHR43575:SF1">
    <property type="entry name" value="PROTEIN ABCI7, CHLOROPLASTIC"/>
    <property type="match status" value="1"/>
</dbReference>
<dbReference type="InterPro" id="IPR055346">
    <property type="entry name" value="Fe-S_cluster_assembly_SufBD"/>
</dbReference>
<gene>
    <name evidence="3" type="ORF">MNBD_ALPHA09-1566</name>
</gene>
<evidence type="ECO:0000313" key="3">
    <source>
        <dbReference type="EMBL" id="VAW18439.1"/>
    </source>
</evidence>
<dbReference type="InterPro" id="IPR011542">
    <property type="entry name" value="SUF_FeS_clus_asmbl_SufD"/>
</dbReference>
<dbReference type="InterPro" id="IPR037284">
    <property type="entry name" value="SUF_FeS_clus_asmbl_SufBD_sf"/>
</dbReference>
<evidence type="ECO:0000259" key="2">
    <source>
        <dbReference type="Pfam" id="PF19295"/>
    </source>
</evidence>